<feature type="compositionally biased region" description="Acidic residues" evidence="1">
    <location>
        <begin position="225"/>
        <end position="256"/>
    </location>
</feature>
<accession>A0A4P9W0U0</accession>
<feature type="compositionally biased region" description="Basic and acidic residues" evidence="1">
    <location>
        <begin position="325"/>
        <end position="338"/>
    </location>
</feature>
<evidence type="ECO:0000313" key="3">
    <source>
        <dbReference type="Proteomes" id="UP000269721"/>
    </source>
</evidence>
<organism evidence="2 3">
    <name type="scientific">Blyttiomyces helicus</name>
    <dbReference type="NCBI Taxonomy" id="388810"/>
    <lineage>
        <taxon>Eukaryota</taxon>
        <taxon>Fungi</taxon>
        <taxon>Fungi incertae sedis</taxon>
        <taxon>Chytridiomycota</taxon>
        <taxon>Chytridiomycota incertae sedis</taxon>
        <taxon>Chytridiomycetes</taxon>
        <taxon>Chytridiomycetes incertae sedis</taxon>
        <taxon>Blyttiomyces</taxon>
    </lineage>
</organism>
<proteinExistence type="predicted"/>
<name>A0A4P9W0U0_9FUNG</name>
<feature type="compositionally biased region" description="Basic and acidic residues" evidence="1">
    <location>
        <begin position="14"/>
        <end position="29"/>
    </location>
</feature>
<protein>
    <submittedName>
        <fullName evidence="2">Uncharacterized protein</fullName>
    </submittedName>
</protein>
<evidence type="ECO:0000256" key="1">
    <source>
        <dbReference type="SAM" id="MobiDB-lite"/>
    </source>
</evidence>
<dbReference type="Proteomes" id="UP000269721">
    <property type="component" value="Unassembled WGS sequence"/>
</dbReference>
<dbReference type="AlphaFoldDB" id="A0A4P9W0U0"/>
<sequence>MPHSPGQVEQLLESESRAEQLAHARRVAEADEIPPKGLRIAPRARSAPAAGPSSSASGRLNRYVFLSAELARRVHDGDELRLAEEVPGRHEEGRTEHRTREYPHLRQHLERQMQDMQQEDQRLQQGLRSLANVASGDTSITAPVVTTPPDWPGSPRFANHSPILGRQPEWIGSMNRSIMAVRRCRPAAGGGSTRATCSPHQRVCPNGSRGPLTRHGWGEARIEESDGLWEQEDEEEEEDEDLDGGEDDEELNSGEDDAEDDLLGCFLCGARDPPTQPCPACQGFQTNDPVPQASVWPRVDQLLHDSRCRRARGNKWRFGHREQMQMDRHAGSDGGVDRGDDEWLVDAGGARTPRTRWTFRKGEERTS</sequence>
<reference evidence="3" key="1">
    <citation type="journal article" date="2018" name="Nat. Microbiol.">
        <title>Leveraging single-cell genomics to expand the fungal tree of life.</title>
        <authorList>
            <person name="Ahrendt S.R."/>
            <person name="Quandt C.A."/>
            <person name="Ciobanu D."/>
            <person name="Clum A."/>
            <person name="Salamov A."/>
            <person name="Andreopoulos B."/>
            <person name="Cheng J.F."/>
            <person name="Woyke T."/>
            <person name="Pelin A."/>
            <person name="Henrissat B."/>
            <person name="Reynolds N.K."/>
            <person name="Benny G.L."/>
            <person name="Smith M.E."/>
            <person name="James T.Y."/>
            <person name="Grigoriev I.V."/>
        </authorList>
    </citation>
    <scope>NUCLEOTIDE SEQUENCE [LARGE SCALE GENOMIC DNA]</scope>
</reference>
<feature type="region of interest" description="Disordered" evidence="1">
    <location>
        <begin position="1"/>
        <end position="57"/>
    </location>
</feature>
<feature type="region of interest" description="Disordered" evidence="1">
    <location>
        <begin position="325"/>
        <end position="367"/>
    </location>
</feature>
<evidence type="ECO:0000313" key="2">
    <source>
        <dbReference type="EMBL" id="RKO85714.1"/>
    </source>
</evidence>
<dbReference type="EMBL" id="KZ998819">
    <property type="protein sequence ID" value="RKO85714.1"/>
    <property type="molecule type" value="Genomic_DNA"/>
</dbReference>
<feature type="compositionally biased region" description="Low complexity" evidence="1">
    <location>
        <begin position="41"/>
        <end position="57"/>
    </location>
</feature>
<gene>
    <name evidence="2" type="ORF">BDK51DRAFT_34669</name>
</gene>
<keyword evidence="3" id="KW-1185">Reference proteome</keyword>
<feature type="region of interest" description="Disordered" evidence="1">
    <location>
        <begin position="187"/>
        <end position="256"/>
    </location>
</feature>